<evidence type="ECO:0000259" key="11">
    <source>
        <dbReference type="PROSITE" id="PS50113"/>
    </source>
</evidence>
<dbReference type="InterPro" id="IPR036097">
    <property type="entry name" value="HisK_dim/P_sf"/>
</dbReference>
<dbReference type="PROSITE" id="PS50122">
    <property type="entry name" value="CHEB"/>
    <property type="match status" value="1"/>
</dbReference>
<dbReference type="AlphaFoldDB" id="A0A918VY52"/>
<dbReference type="GO" id="GO:0008984">
    <property type="term" value="F:protein-glutamate methylesterase activity"/>
    <property type="evidence" value="ECO:0007669"/>
    <property type="project" value="InterPro"/>
</dbReference>
<keyword evidence="8" id="KW-0378">Hydrolase</keyword>
<reference evidence="14" key="2">
    <citation type="submission" date="2020-09" db="EMBL/GenBank/DDBJ databases">
        <authorList>
            <person name="Sun Q."/>
            <person name="Kim S."/>
        </authorList>
    </citation>
    <scope>NUCLEOTIDE SEQUENCE</scope>
    <source>
        <strain evidence="14">KCTC 12719</strain>
    </source>
</reference>
<dbReference type="InterPro" id="IPR003661">
    <property type="entry name" value="HisK_dim/P_dom"/>
</dbReference>
<feature type="coiled-coil region" evidence="9">
    <location>
        <begin position="973"/>
        <end position="1003"/>
    </location>
</feature>
<dbReference type="CDD" id="cd16434">
    <property type="entry name" value="CheB-CheR_fusion"/>
    <property type="match status" value="1"/>
</dbReference>
<dbReference type="Gene3D" id="1.10.287.130">
    <property type="match status" value="1"/>
</dbReference>
<accession>A0A918VY52</accession>
<dbReference type="SMART" id="SM00138">
    <property type="entry name" value="MeTrc"/>
    <property type="match status" value="1"/>
</dbReference>
<dbReference type="InterPro" id="IPR000014">
    <property type="entry name" value="PAS"/>
</dbReference>
<evidence type="ECO:0000256" key="7">
    <source>
        <dbReference type="ARBA" id="ARBA00022777"/>
    </source>
</evidence>
<feature type="domain" description="CheR-type methyltransferase" evidence="13">
    <location>
        <begin position="220"/>
        <end position="463"/>
    </location>
</feature>
<dbReference type="GO" id="GO:0032259">
    <property type="term" value="P:methylation"/>
    <property type="evidence" value="ECO:0007669"/>
    <property type="project" value="UniProtKB-KW"/>
</dbReference>
<dbReference type="Gene3D" id="3.40.50.180">
    <property type="entry name" value="Methylesterase CheB, C-terminal domain"/>
    <property type="match status" value="1"/>
</dbReference>
<keyword evidence="3" id="KW-0597">Phosphoprotein</keyword>
<dbReference type="InterPro" id="IPR035909">
    <property type="entry name" value="CheB_C"/>
</dbReference>
<dbReference type="CDD" id="cd00082">
    <property type="entry name" value="HisKA"/>
    <property type="match status" value="1"/>
</dbReference>
<comment type="caution">
    <text evidence="14">The sequence shown here is derived from an EMBL/GenBank/DDBJ whole genome shotgun (WGS) entry which is preliminary data.</text>
</comment>
<evidence type="ECO:0008006" key="16">
    <source>
        <dbReference type="Google" id="ProtNLM"/>
    </source>
</evidence>
<keyword evidence="5" id="KW-0808">Transferase</keyword>
<dbReference type="Gene3D" id="3.30.450.20">
    <property type="entry name" value="PAS domain"/>
    <property type="match status" value="2"/>
</dbReference>
<keyword evidence="7" id="KW-0418">Kinase</keyword>
<dbReference type="Proteomes" id="UP000610456">
    <property type="component" value="Unassembled WGS sequence"/>
</dbReference>
<evidence type="ECO:0000256" key="8">
    <source>
        <dbReference type="PROSITE-ProRule" id="PRU00050"/>
    </source>
</evidence>
<dbReference type="InterPro" id="IPR036804">
    <property type="entry name" value="CheR_N_sf"/>
</dbReference>
<evidence type="ECO:0000256" key="6">
    <source>
        <dbReference type="ARBA" id="ARBA00022691"/>
    </source>
</evidence>
<dbReference type="PROSITE" id="PS50113">
    <property type="entry name" value="PAC"/>
    <property type="match status" value="1"/>
</dbReference>
<keyword evidence="4" id="KW-0489">Methyltransferase</keyword>
<dbReference type="GO" id="GO:0006935">
    <property type="term" value="P:chemotaxis"/>
    <property type="evidence" value="ECO:0007669"/>
    <property type="project" value="UniProtKB-UniRule"/>
</dbReference>
<dbReference type="GO" id="GO:0000156">
    <property type="term" value="F:phosphorelay response regulator activity"/>
    <property type="evidence" value="ECO:0007669"/>
    <property type="project" value="InterPro"/>
</dbReference>
<dbReference type="InterPro" id="IPR050903">
    <property type="entry name" value="Bact_Chemotaxis_MeTrfase"/>
</dbReference>
<dbReference type="FunFam" id="3.30.565.10:FF:000006">
    <property type="entry name" value="Sensor histidine kinase WalK"/>
    <property type="match status" value="1"/>
</dbReference>
<dbReference type="SMART" id="SM00387">
    <property type="entry name" value="HATPase_c"/>
    <property type="match status" value="1"/>
</dbReference>
<dbReference type="Pfam" id="PF02518">
    <property type="entry name" value="HATPase_c"/>
    <property type="match status" value="1"/>
</dbReference>
<dbReference type="EMBL" id="BMXB01000003">
    <property type="protein sequence ID" value="GHA33474.1"/>
    <property type="molecule type" value="Genomic_DNA"/>
</dbReference>
<evidence type="ECO:0000256" key="2">
    <source>
        <dbReference type="ARBA" id="ARBA00001541"/>
    </source>
</evidence>
<dbReference type="SUPFAM" id="SSF47384">
    <property type="entry name" value="Homodimeric domain of signal transducing histidine kinase"/>
    <property type="match status" value="1"/>
</dbReference>
<dbReference type="PANTHER" id="PTHR24422">
    <property type="entry name" value="CHEMOTAXIS PROTEIN METHYLTRANSFERASE"/>
    <property type="match status" value="1"/>
</dbReference>
<dbReference type="Pfam" id="PF01339">
    <property type="entry name" value="CheB_methylest"/>
    <property type="match status" value="1"/>
</dbReference>
<keyword evidence="9" id="KW-0175">Coiled coil</keyword>
<feature type="active site" evidence="8">
    <location>
        <position position="30"/>
    </location>
</feature>
<dbReference type="RefSeq" id="WP_189603984.1">
    <property type="nucleotide sequence ID" value="NZ_BMXB01000003.1"/>
</dbReference>
<dbReference type="Pfam" id="PF03705">
    <property type="entry name" value="CheR_N"/>
    <property type="match status" value="1"/>
</dbReference>
<dbReference type="NCBIfam" id="TIGR00229">
    <property type="entry name" value="sensory_box"/>
    <property type="match status" value="1"/>
</dbReference>
<dbReference type="InterPro" id="IPR000700">
    <property type="entry name" value="PAS-assoc_C"/>
</dbReference>
<dbReference type="InterPro" id="IPR022641">
    <property type="entry name" value="CheR_N"/>
</dbReference>
<dbReference type="InterPro" id="IPR029063">
    <property type="entry name" value="SAM-dependent_MTases_sf"/>
</dbReference>
<dbReference type="SUPFAM" id="SSF52738">
    <property type="entry name" value="Methylesterase CheB, C-terminal domain"/>
    <property type="match status" value="1"/>
</dbReference>
<dbReference type="InterPro" id="IPR000780">
    <property type="entry name" value="CheR_MeTrfase"/>
</dbReference>
<feature type="domain" description="CheB-type methylesterase" evidence="12">
    <location>
        <begin position="18"/>
        <end position="207"/>
    </location>
</feature>
<feature type="domain" description="PAC" evidence="11">
    <location>
        <begin position="933"/>
        <end position="985"/>
    </location>
</feature>
<feature type="active site" evidence="8">
    <location>
        <position position="57"/>
    </location>
</feature>
<dbReference type="InterPro" id="IPR003594">
    <property type="entry name" value="HATPase_dom"/>
</dbReference>
<dbReference type="Pfam" id="PF00512">
    <property type="entry name" value="HisKA"/>
    <property type="match status" value="1"/>
</dbReference>
<dbReference type="PANTHER" id="PTHR24422:SF10">
    <property type="entry name" value="CHEMOTAXIS PROTEIN METHYLTRANSFERASE 2"/>
    <property type="match status" value="1"/>
</dbReference>
<dbReference type="PROSITE" id="PS50109">
    <property type="entry name" value="HIS_KIN"/>
    <property type="match status" value="1"/>
</dbReference>
<dbReference type="Gene3D" id="1.10.155.10">
    <property type="entry name" value="Chemotaxis receptor methyltransferase CheR, N-terminal domain"/>
    <property type="match status" value="1"/>
</dbReference>
<evidence type="ECO:0000313" key="14">
    <source>
        <dbReference type="EMBL" id="GHA33474.1"/>
    </source>
</evidence>
<dbReference type="GO" id="GO:0000155">
    <property type="term" value="F:phosphorelay sensor kinase activity"/>
    <property type="evidence" value="ECO:0007669"/>
    <property type="project" value="InterPro"/>
</dbReference>
<keyword evidence="6" id="KW-0949">S-adenosyl-L-methionine</keyword>
<dbReference type="InterPro" id="IPR000673">
    <property type="entry name" value="Sig_transdc_resp-reg_Me-estase"/>
</dbReference>
<dbReference type="Gene3D" id="3.40.50.150">
    <property type="entry name" value="Vaccinia Virus protein VP39"/>
    <property type="match status" value="1"/>
</dbReference>
<evidence type="ECO:0000256" key="4">
    <source>
        <dbReference type="ARBA" id="ARBA00022603"/>
    </source>
</evidence>
<dbReference type="InterPro" id="IPR005467">
    <property type="entry name" value="His_kinase_dom"/>
</dbReference>
<comment type="catalytic activity">
    <reaction evidence="1">
        <text>ATP + protein L-histidine = ADP + protein N-phospho-L-histidine.</text>
        <dbReference type="EC" id="2.7.13.3"/>
    </reaction>
</comment>
<comment type="catalytic activity">
    <reaction evidence="2">
        <text>L-glutamyl-[protein] + S-adenosyl-L-methionine = [protein]-L-glutamate 5-O-methyl ester + S-adenosyl-L-homocysteine</text>
        <dbReference type="Rhea" id="RHEA:24452"/>
        <dbReference type="Rhea" id="RHEA-COMP:10208"/>
        <dbReference type="Rhea" id="RHEA-COMP:10311"/>
        <dbReference type="ChEBI" id="CHEBI:29973"/>
        <dbReference type="ChEBI" id="CHEBI:57856"/>
        <dbReference type="ChEBI" id="CHEBI:59789"/>
        <dbReference type="ChEBI" id="CHEBI:82795"/>
        <dbReference type="EC" id="2.1.1.80"/>
    </reaction>
</comment>
<dbReference type="CDD" id="cd00130">
    <property type="entry name" value="PAS"/>
    <property type="match status" value="1"/>
</dbReference>
<sequence>MRKYTHKLPSESPNQKELADEVRIVAIGASAGGLEALKAFFEGAPKEDTNAYVVIQHLSPDYKSMMGELLKKSTGLPIVEVSEGLEVLPGHVYLIPPVNNLILQDGFLHLTEKPKNQSLNLPIDMFFESLAKTRKEMAIGVILSGTGSDGTRGARAIKEYDGMVMVQDPLQAQFDGMLRSAINTGLVDYVLPVEQMGTEIKNFITAPEFPFELGDEESEQTELMKILTYVDETTGLDFREYKKSTLARRVARRVKVCKCSSLSEYYTHLKTEKEEVDILYHEFLIGVTKFFRDSNVWNILRDKVIPEIVRNKKNGEVLKVWDVACSTGEEAYSFAMCISEEIERQGKTIELKIFATDISERHLETGSAGIYPESIAADVPHELLIKYFISHPRSYKVVEKLRNSVVFSRHNIIKNPPFSNMDLVVCRNLLIYFEPAIQKKALHMLHYALKKDGVLVLGTSETVQTKKEDFYEIDRKWKIYRNIAPSTRLNSGVSPIRANHLIENRAYRESRPARTNTTQTSPLKNKLRDELHESILEQFGGASVFIDSDFNILEALGEFRKYATLPTHGFSINLLDMMGDDLKYILQNTLRKANKQNDKIYYKNAVFQHEGEPKAVDIIVKPYKQRKLDAENTFVVTFIEKELNLDDVKSVDNITITNHTREYVSNLEEELKQTKEDLQTSLEEIETSNEELQAANEELLASNEELQSTNEELQSVNEEINTVNAENIQKMEDLEALNADMNNLLESTQIGTIFLDSSLCIRKFTPAITRHFSFINSDIGRPITHFTSNIGKNNLLRRCEKVLNTGEVLERVITSKEGGHYLRRISPYIDSKDEIKGVVITFIDVETLQKSREKLLASEKRYKSFYEEDPVMHISVDPKSSLIVHCNAIAVTSLGYEFKDELIGMPIFDLYSEEGQIRAIKNNKTFQKTGELVNLEQSLKTKSGEILPVILNAIAERDEQDSIITIRYTCVDISAQKKAEKQLKRQKADLERANRDLEQFVSICSHDLQEPLSTIKFGSDVLGKIYSSQLDEKGKDYISYIKNASNRLSSQIKALLEHSRIGRNGDKTLVDTQELVEIVKYDLGKSIRDTEAKIHANELPKISGYEVELRLLFQNLISNAIKYTPQERNPVIRISAYKEEEYWVFSIVDNGVGISKENLKNIFTIFNRVNKDDEKDGTGVGLAHVEKIVLLHDGNIWVDSQEGVGSTFYFKLKA</sequence>
<dbReference type="SUPFAM" id="SSF53335">
    <property type="entry name" value="S-adenosyl-L-methionine-dependent methyltransferases"/>
    <property type="match status" value="1"/>
</dbReference>
<dbReference type="SMART" id="SM00388">
    <property type="entry name" value="HisKA"/>
    <property type="match status" value="1"/>
</dbReference>
<keyword evidence="8" id="KW-0145">Chemotaxis</keyword>
<dbReference type="InterPro" id="IPR035965">
    <property type="entry name" value="PAS-like_dom_sf"/>
</dbReference>
<evidence type="ECO:0000259" key="12">
    <source>
        <dbReference type="PROSITE" id="PS50122"/>
    </source>
</evidence>
<dbReference type="GO" id="GO:0008983">
    <property type="term" value="F:protein-glutamate O-methyltransferase activity"/>
    <property type="evidence" value="ECO:0007669"/>
    <property type="project" value="UniProtKB-EC"/>
</dbReference>
<organism evidence="14 15">
    <name type="scientific">Salinimicrobium marinum</name>
    <dbReference type="NCBI Taxonomy" id="680283"/>
    <lineage>
        <taxon>Bacteria</taxon>
        <taxon>Pseudomonadati</taxon>
        <taxon>Bacteroidota</taxon>
        <taxon>Flavobacteriia</taxon>
        <taxon>Flavobacteriales</taxon>
        <taxon>Flavobacteriaceae</taxon>
        <taxon>Salinimicrobium</taxon>
    </lineage>
</organism>
<evidence type="ECO:0000259" key="13">
    <source>
        <dbReference type="PROSITE" id="PS50123"/>
    </source>
</evidence>
<dbReference type="Gene3D" id="3.30.565.10">
    <property type="entry name" value="Histidine kinase-like ATPase, C-terminal domain"/>
    <property type="match status" value="1"/>
</dbReference>
<evidence type="ECO:0000256" key="3">
    <source>
        <dbReference type="ARBA" id="ARBA00022553"/>
    </source>
</evidence>
<feature type="active site" evidence="8">
    <location>
        <position position="149"/>
    </location>
</feature>
<dbReference type="PRINTS" id="PR00996">
    <property type="entry name" value="CHERMTFRASE"/>
</dbReference>
<evidence type="ECO:0000256" key="1">
    <source>
        <dbReference type="ARBA" id="ARBA00000085"/>
    </source>
</evidence>
<keyword evidence="15" id="KW-1185">Reference proteome</keyword>
<dbReference type="Pfam" id="PF13596">
    <property type="entry name" value="PAS_10"/>
    <property type="match status" value="1"/>
</dbReference>
<gene>
    <name evidence="14" type="ORF">GCM10007103_13780</name>
</gene>
<protein>
    <recommendedName>
        <fullName evidence="16">Protein-glutamate O-methyltransferase</fullName>
    </recommendedName>
</protein>
<evidence type="ECO:0000259" key="10">
    <source>
        <dbReference type="PROSITE" id="PS50109"/>
    </source>
</evidence>
<dbReference type="SUPFAM" id="SSF55785">
    <property type="entry name" value="PYP-like sensor domain (PAS domain)"/>
    <property type="match status" value="2"/>
</dbReference>
<dbReference type="SUPFAM" id="SSF55874">
    <property type="entry name" value="ATPase domain of HSP90 chaperone/DNA topoisomerase II/histidine kinase"/>
    <property type="match status" value="1"/>
</dbReference>
<dbReference type="InterPro" id="IPR036890">
    <property type="entry name" value="HATPase_C_sf"/>
</dbReference>
<evidence type="ECO:0000313" key="15">
    <source>
        <dbReference type="Proteomes" id="UP000610456"/>
    </source>
</evidence>
<dbReference type="InterPro" id="IPR022642">
    <property type="entry name" value="CheR_C"/>
</dbReference>
<feature type="coiled-coil region" evidence="9">
    <location>
        <begin position="664"/>
        <end position="747"/>
    </location>
</feature>
<reference evidence="14" key="1">
    <citation type="journal article" date="2014" name="Int. J. Syst. Evol. Microbiol.">
        <title>Complete genome sequence of Corynebacterium casei LMG S-19264T (=DSM 44701T), isolated from a smear-ripened cheese.</title>
        <authorList>
            <consortium name="US DOE Joint Genome Institute (JGI-PGF)"/>
            <person name="Walter F."/>
            <person name="Albersmeier A."/>
            <person name="Kalinowski J."/>
            <person name="Ruckert C."/>
        </authorList>
    </citation>
    <scope>NUCLEOTIDE SEQUENCE</scope>
    <source>
        <strain evidence="14">KCTC 12719</strain>
    </source>
</reference>
<dbReference type="Pfam" id="PF01739">
    <property type="entry name" value="CheR"/>
    <property type="match status" value="1"/>
</dbReference>
<dbReference type="SUPFAM" id="SSF47757">
    <property type="entry name" value="Chemotaxis receptor methyltransferase CheR, N-terminal domain"/>
    <property type="match status" value="1"/>
</dbReference>
<evidence type="ECO:0000256" key="9">
    <source>
        <dbReference type="SAM" id="Coils"/>
    </source>
</evidence>
<dbReference type="PROSITE" id="PS50123">
    <property type="entry name" value="CHER"/>
    <property type="match status" value="1"/>
</dbReference>
<proteinExistence type="predicted"/>
<evidence type="ECO:0000256" key="5">
    <source>
        <dbReference type="ARBA" id="ARBA00022679"/>
    </source>
</evidence>
<feature type="domain" description="Histidine kinase" evidence="10">
    <location>
        <begin position="1003"/>
        <end position="1214"/>
    </location>
</feature>
<dbReference type="GO" id="GO:0005737">
    <property type="term" value="C:cytoplasm"/>
    <property type="evidence" value="ECO:0007669"/>
    <property type="project" value="InterPro"/>
</dbReference>
<name>A0A918VY52_9FLAO</name>
<dbReference type="Pfam" id="PF13426">
    <property type="entry name" value="PAS_9"/>
    <property type="match status" value="1"/>
</dbReference>